<sequence length="115" mass="13243">MKNKFLAALLAFFLGAFGIHKFYLGENFGGILYFLFSWTFIPAILAFFDFMSLLLMSDQTFDARFNPGLNTAVLRGSHSREDVTIAISQLKKLYDQDAITAEEYEEKRRKLLNEL</sequence>
<evidence type="ECO:0000256" key="2">
    <source>
        <dbReference type="ARBA" id="ARBA00022692"/>
    </source>
</evidence>
<feature type="coiled-coil region" evidence="5">
    <location>
        <begin position="87"/>
        <end position="114"/>
    </location>
</feature>
<reference evidence="9 10" key="1">
    <citation type="journal article" date="2014" name="Appl. Environ. Microbiol.">
        <title>Elucidation of insertion elements encoded on plasmids and in vitro construction of shuttle vectors from the toxic cyanobacterium Planktothrix.</title>
        <authorList>
            <person name="Christiansen G."/>
            <person name="Goesmann A."/>
            <person name="Kurmayer R."/>
        </authorList>
    </citation>
    <scope>NUCLEOTIDE SEQUENCE [LARGE SCALE GENOMIC DNA]</scope>
    <source>
        <strain evidence="9 10">NIVA-CYA 126/8</strain>
    </source>
</reference>
<evidence type="ECO:0000256" key="1">
    <source>
        <dbReference type="ARBA" id="ARBA00004141"/>
    </source>
</evidence>
<evidence type="ECO:0000313" key="10">
    <source>
        <dbReference type="Proteomes" id="UP000027395"/>
    </source>
</evidence>
<organism evidence="9 10">
    <name type="scientific">Planktothrix agardhii (strain NIVA-CYA 126/8)</name>
    <dbReference type="NCBI Taxonomy" id="388467"/>
    <lineage>
        <taxon>Bacteria</taxon>
        <taxon>Bacillati</taxon>
        <taxon>Cyanobacteriota</taxon>
        <taxon>Cyanophyceae</taxon>
        <taxon>Oscillatoriophycideae</taxon>
        <taxon>Oscillatoriales</taxon>
        <taxon>Microcoleaceae</taxon>
        <taxon>Planktothrix</taxon>
    </lineage>
</organism>
<proteinExistence type="predicted"/>
<keyword evidence="3 6" id="KW-1133">Transmembrane helix</keyword>
<keyword evidence="5" id="KW-0175">Coiled coil</keyword>
<dbReference type="InterPro" id="IPR018649">
    <property type="entry name" value="SHOCT"/>
</dbReference>
<feature type="transmembrane region" description="Helical" evidence="6">
    <location>
        <begin position="28"/>
        <end position="48"/>
    </location>
</feature>
<dbReference type="Pfam" id="PF09851">
    <property type="entry name" value="SHOCT"/>
    <property type="match status" value="1"/>
</dbReference>
<gene>
    <name evidence="9" type="ORF">A19Y_2054</name>
</gene>
<dbReference type="GO" id="GO:0016020">
    <property type="term" value="C:membrane"/>
    <property type="evidence" value="ECO:0007669"/>
    <property type="project" value="UniProtKB-SubCell"/>
</dbReference>
<feature type="domain" description="SHOCT" evidence="8">
    <location>
        <begin position="86"/>
        <end position="112"/>
    </location>
</feature>
<name>A0A073CGI7_PLAA1</name>
<evidence type="ECO:0000259" key="8">
    <source>
        <dbReference type="Pfam" id="PF09851"/>
    </source>
</evidence>
<evidence type="ECO:0000259" key="7">
    <source>
        <dbReference type="Pfam" id="PF05154"/>
    </source>
</evidence>
<feature type="domain" description="TM2" evidence="7">
    <location>
        <begin position="2"/>
        <end position="50"/>
    </location>
</feature>
<accession>A0A073CGI7</accession>
<comment type="subcellular location">
    <subcellularLocation>
        <location evidence="1">Membrane</location>
        <topology evidence="1">Multi-pass membrane protein</topology>
    </subcellularLocation>
</comment>
<evidence type="ECO:0000256" key="4">
    <source>
        <dbReference type="ARBA" id="ARBA00023136"/>
    </source>
</evidence>
<dbReference type="HOGENOM" id="CLU_158532_0_0_3"/>
<keyword evidence="4 6" id="KW-0472">Membrane</keyword>
<evidence type="ECO:0000313" key="9">
    <source>
        <dbReference type="EMBL" id="KEI67022.1"/>
    </source>
</evidence>
<protein>
    <recommendedName>
        <fullName evidence="11">TM2 domain-containing protein</fullName>
    </recommendedName>
</protein>
<evidence type="ECO:0000256" key="3">
    <source>
        <dbReference type="ARBA" id="ARBA00022989"/>
    </source>
</evidence>
<dbReference type="Proteomes" id="UP000027395">
    <property type="component" value="Chromosome"/>
</dbReference>
<keyword evidence="10" id="KW-1185">Reference proteome</keyword>
<evidence type="ECO:0000256" key="6">
    <source>
        <dbReference type="SAM" id="Phobius"/>
    </source>
</evidence>
<dbReference type="AlphaFoldDB" id="A0A073CGI7"/>
<dbReference type="InterPro" id="IPR007829">
    <property type="entry name" value="TM2"/>
</dbReference>
<dbReference type="eggNOG" id="COG2314">
    <property type="taxonomic scope" value="Bacteria"/>
</dbReference>
<evidence type="ECO:0000256" key="5">
    <source>
        <dbReference type="SAM" id="Coils"/>
    </source>
</evidence>
<keyword evidence="2 6" id="KW-0812">Transmembrane</keyword>
<dbReference type="PATRIC" id="fig|388467.6.peg.2003"/>
<dbReference type="Pfam" id="PF05154">
    <property type="entry name" value="TM2"/>
    <property type="match status" value="1"/>
</dbReference>
<dbReference type="RefSeq" id="WP_026785316.1">
    <property type="nucleotide sequence ID" value="NZ_CM002803.1"/>
</dbReference>
<dbReference type="EMBL" id="CM002803">
    <property type="protein sequence ID" value="KEI67022.1"/>
    <property type="molecule type" value="Genomic_DNA"/>
</dbReference>
<dbReference type="STRING" id="388467.A19Y_2054"/>
<evidence type="ECO:0008006" key="11">
    <source>
        <dbReference type="Google" id="ProtNLM"/>
    </source>
</evidence>